<proteinExistence type="predicted"/>
<sequence length="63" mass="6310">MSVTRTFVTTVTSVLATAAFAAILGIGAAVGGSGADSSLATEVCPKDTHWSAELGVCVADTHW</sequence>
<feature type="chain" id="PRO_5046799617" evidence="1">
    <location>
        <begin position="22"/>
        <end position="63"/>
    </location>
</feature>
<keyword evidence="3" id="KW-1185">Reference proteome</keyword>
<organism evidence="2 3">
    <name type="scientific">Micromonospora fluostatini</name>
    <dbReference type="NCBI Taxonomy" id="1629071"/>
    <lineage>
        <taxon>Bacteria</taxon>
        <taxon>Bacillati</taxon>
        <taxon>Actinomycetota</taxon>
        <taxon>Actinomycetes</taxon>
        <taxon>Micromonosporales</taxon>
        <taxon>Micromonosporaceae</taxon>
        <taxon>Micromonospora</taxon>
    </lineage>
</organism>
<reference evidence="2 3" key="1">
    <citation type="submission" date="2019-02" db="EMBL/GenBank/DDBJ databases">
        <title>Draft genome sequences of novel Actinobacteria.</title>
        <authorList>
            <person name="Sahin N."/>
            <person name="Ay H."/>
            <person name="Saygin H."/>
        </authorList>
    </citation>
    <scope>NUCLEOTIDE SEQUENCE [LARGE SCALE GENOMIC DNA]</scope>
    <source>
        <strain evidence="2 3">JCM 30529</strain>
    </source>
</reference>
<keyword evidence="1" id="KW-0732">Signal</keyword>
<evidence type="ECO:0000313" key="3">
    <source>
        <dbReference type="Proteomes" id="UP000295626"/>
    </source>
</evidence>
<name>A0ABY2DEJ5_9ACTN</name>
<protein>
    <submittedName>
        <fullName evidence="2">Uncharacterized protein</fullName>
    </submittedName>
</protein>
<evidence type="ECO:0000256" key="1">
    <source>
        <dbReference type="SAM" id="SignalP"/>
    </source>
</evidence>
<dbReference type="Proteomes" id="UP000295626">
    <property type="component" value="Unassembled WGS sequence"/>
</dbReference>
<accession>A0ABY2DEJ5</accession>
<evidence type="ECO:0000313" key="2">
    <source>
        <dbReference type="EMBL" id="TDB87492.1"/>
    </source>
</evidence>
<comment type="caution">
    <text evidence="2">The sequence shown here is derived from an EMBL/GenBank/DDBJ whole genome shotgun (WGS) entry which is preliminary data.</text>
</comment>
<dbReference type="EMBL" id="SMKE01000674">
    <property type="protein sequence ID" value="TDB87492.1"/>
    <property type="molecule type" value="Genomic_DNA"/>
</dbReference>
<feature type="signal peptide" evidence="1">
    <location>
        <begin position="1"/>
        <end position="21"/>
    </location>
</feature>
<gene>
    <name evidence="2" type="ORF">E1091_15765</name>
</gene>